<dbReference type="PANTHER" id="PTHR23248">
    <property type="entry name" value="PHOSPHOLIPID SCRAMBLASE-RELATED"/>
    <property type="match status" value="1"/>
</dbReference>
<dbReference type="GO" id="GO:0017128">
    <property type="term" value="F:phospholipid scramblase activity"/>
    <property type="evidence" value="ECO:0007669"/>
    <property type="project" value="InterPro"/>
</dbReference>
<dbReference type="GO" id="GO:0005886">
    <property type="term" value="C:plasma membrane"/>
    <property type="evidence" value="ECO:0007669"/>
    <property type="project" value="TreeGrafter"/>
</dbReference>
<evidence type="ECO:0000313" key="2">
    <source>
        <dbReference type="EMBL" id="DAZ92989.1"/>
    </source>
</evidence>
<evidence type="ECO:0000313" key="3">
    <source>
        <dbReference type="Proteomes" id="UP001146120"/>
    </source>
</evidence>
<comment type="similarity">
    <text evidence="1">Belongs to the phospholipid scramblase family.</text>
</comment>
<dbReference type="PANTHER" id="PTHR23248:SF9">
    <property type="entry name" value="PHOSPHOLIPID SCRAMBLASE"/>
    <property type="match status" value="1"/>
</dbReference>
<name>A0AAV2YIW4_9STRA</name>
<accession>A0AAV2YIW4</accession>
<reference evidence="2" key="1">
    <citation type="submission" date="2022-11" db="EMBL/GenBank/DDBJ databases">
        <authorList>
            <person name="Morgan W.R."/>
            <person name="Tartar A."/>
        </authorList>
    </citation>
    <scope>NUCLEOTIDE SEQUENCE</scope>
    <source>
        <strain evidence="2">ARSEF 373</strain>
    </source>
</reference>
<evidence type="ECO:0000256" key="1">
    <source>
        <dbReference type="ARBA" id="ARBA00005350"/>
    </source>
</evidence>
<evidence type="ECO:0008006" key="4">
    <source>
        <dbReference type="Google" id="ProtNLM"/>
    </source>
</evidence>
<protein>
    <recommendedName>
        <fullName evidence="4">Phospholipid scramblase</fullName>
    </recommendedName>
</protein>
<proteinExistence type="inferred from homology"/>
<dbReference type="AlphaFoldDB" id="A0AAV2YIW4"/>
<reference evidence="2" key="2">
    <citation type="journal article" date="2023" name="Microbiol Resour">
        <title>Decontamination and Annotation of the Draft Genome Sequence of the Oomycete Lagenidium giganteum ARSEF 373.</title>
        <authorList>
            <person name="Morgan W.R."/>
            <person name="Tartar A."/>
        </authorList>
    </citation>
    <scope>NUCLEOTIDE SEQUENCE</scope>
    <source>
        <strain evidence="2">ARSEF 373</strain>
    </source>
</reference>
<organism evidence="2 3">
    <name type="scientific">Lagenidium giganteum</name>
    <dbReference type="NCBI Taxonomy" id="4803"/>
    <lineage>
        <taxon>Eukaryota</taxon>
        <taxon>Sar</taxon>
        <taxon>Stramenopiles</taxon>
        <taxon>Oomycota</taxon>
        <taxon>Peronosporomycetes</taxon>
        <taxon>Pythiales</taxon>
        <taxon>Pythiaceae</taxon>
    </lineage>
</organism>
<sequence length="871" mass="96139">MDLHASKWLSNGNGCECHFQNSIPPTKMQYQHNHNVTIEYAAVPQTLEQSKGLVIRQEAQIGEAVAQAFGIPYEAENRYKVSLLPNDKNVKENPNDPHGWEPSAEEIEALEPFLFAREKSGLGMRTPLTCLGCGPMRPLKMHFAVRGSTGDAYLIDRPFKLGGCCCMPFEMTLDGVDAKTGQMKKIGRVRENFSPYLSKCCASACLATTYTDIDRAMPDGSFQTQYILRTNTSCCGRVNNCCGATCLKNDAVYDILDTRGEVVAHLQMTYGGGGSCLGACCRASNDYNNYMLEFPPNSTAEDRMLLLAGLFQTLEQSKGLVIRQEAQIGEAVAQAFGIPYEAENRYKVSLLPNDKNVKENPNDPHGWEPSAEEIEALEPFLFAREKSGLGMRTPLTCLGCGPMRPLKMHFAVRGSTGDAYLIDRPFKLGGCCCMPFEMTLDGVDAKTGQMKKIGRVRENFSPYLSKCCASACLATTYTDIDRAMPDGSFQTQYILRTNTSCCGRVNNCCGATCLKNDAVYDILDTRGEVVAHLQMTYGGGGSCLGACCRASNDYNNYMLEFPPNSTAEDRMLLLAGLFQEMKDTEANGDQGLLRLKISEVGGVVVRQQTQKGEAAAQAVGLPFESRNKYTLHLLPHEKQVKSHPNDANGWEPSAQELAQLEPFLFAQEESGLCSRVCLTCFGCGSLRALTMHFSVDGSGDVFLIRRPFAMGGCCCCPLEMRLEAVSKDGRNMRIGRVREDFAPYLSKCCSACCLATTYTDIDRAMPDGTYEKRYSLRTNLSCCGRVNNCCGATCFKNDAVYDILDNDERVVAHLQRTFANGSNCLGACCRMGFDFNNFLLEFPSDSTPEDRLLLLTALFQVEYQLFERKEQ</sequence>
<keyword evidence="3" id="KW-1185">Reference proteome</keyword>
<dbReference type="InterPro" id="IPR005552">
    <property type="entry name" value="Scramblase"/>
</dbReference>
<comment type="caution">
    <text evidence="2">The sequence shown here is derived from an EMBL/GenBank/DDBJ whole genome shotgun (WGS) entry which is preliminary data.</text>
</comment>
<gene>
    <name evidence="2" type="ORF">N0F65_006344</name>
</gene>
<dbReference type="Proteomes" id="UP001146120">
    <property type="component" value="Unassembled WGS sequence"/>
</dbReference>
<dbReference type="EMBL" id="DAKRPA010000358">
    <property type="protein sequence ID" value="DAZ92989.1"/>
    <property type="molecule type" value="Genomic_DNA"/>
</dbReference>